<protein>
    <submittedName>
        <fullName evidence="2">Uncharacterized protein</fullName>
    </submittedName>
</protein>
<dbReference type="RefSeq" id="WP_047874061.1">
    <property type="nucleotide sequence ID" value="NZ_BMYC01000009.1"/>
</dbReference>
<accession>A0A0J1GNE6</accession>
<name>A0A0J1GNE6_9GAMM</name>
<evidence type="ECO:0000313" key="3">
    <source>
        <dbReference type="Proteomes" id="UP000036426"/>
    </source>
</evidence>
<dbReference type="PATRIC" id="fig|754436.4.peg.1921"/>
<dbReference type="AlphaFoldDB" id="A0A0J1GNE6"/>
<gene>
    <name evidence="2" type="ORF">ABT58_09105</name>
</gene>
<sequence length="173" mass="19210">MQKTLAVFLLLCTSFSSQAVIKEEGGWVSNNLSFYGNEMRTVLNANSQAGSSLQLVFDKTPEQCLSTLSIVFGGYEGESFTRNDLNCFVQAGEGREQYSETFTCSGIASEDSGIFLFNLVLNEFSKDRLLNGIVNKDSLQFNVLDIELNEQFDMTDPNGFIQDGLAFCQEERA</sequence>
<keyword evidence="1" id="KW-0732">Signal</keyword>
<evidence type="ECO:0000256" key="1">
    <source>
        <dbReference type="SAM" id="SignalP"/>
    </source>
</evidence>
<feature type="chain" id="PRO_5005251935" evidence="1">
    <location>
        <begin position="20"/>
        <end position="173"/>
    </location>
</feature>
<dbReference type="EMBL" id="LDOV01000016">
    <property type="protein sequence ID" value="KLV01268.1"/>
    <property type="molecule type" value="Genomic_DNA"/>
</dbReference>
<comment type="caution">
    <text evidence="2">The sequence shown here is derived from an EMBL/GenBank/DDBJ whole genome shotgun (WGS) entry which is preliminary data.</text>
</comment>
<proteinExistence type="predicted"/>
<organism evidence="2 3">
    <name type="scientific">Photobacterium aphoticum</name>
    <dbReference type="NCBI Taxonomy" id="754436"/>
    <lineage>
        <taxon>Bacteria</taxon>
        <taxon>Pseudomonadati</taxon>
        <taxon>Pseudomonadota</taxon>
        <taxon>Gammaproteobacteria</taxon>
        <taxon>Vibrionales</taxon>
        <taxon>Vibrionaceae</taxon>
        <taxon>Photobacterium</taxon>
    </lineage>
</organism>
<dbReference type="Proteomes" id="UP000036426">
    <property type="component" value="Unassembled WGS sequence"/>
</dbReference>
<evidence type="ECO:0000313" key="2">
    <source>
        <dbReference type="EMBL" id="KLV01268.1"/>
    </source>
</evidence>
<feature type="signal peptide" evidence="1">
    <location>
        <begin position="1"/>
        <end position="19"/>
    </location>
</feature>
<keyword evidence="3" id="KW-1185">Reference proteome</keyword>
<reference evidence="2 3" key="1">
    <citation type="submission" date="2015-05" db="EMBL/GenBank/DDBJ databases">
        <title>Photobacterium galathea sp. nov.</title>
        <authorList>
            <person name="Machado H."/>
            <person name="Gram L."/>
        </authorList>
    </citation>
    <scope>NUCLEOTIDE SEQUENCE [LARGE SCALE GENOMIC DNA]</scope>
    <source>
        <strain evidence="2 3">DSM 25995</strain>
    </source>
</reference>